<dbReference type="SMART" id="SM00577">
    <property type="entry name" value="CPDc"/>
    <property type="match status" value="1"/>
</dbReference>
<comment type="similarity">
    <text evidence="1">Belongs to the TIM50 family.</text>
</comment>
<feature type="domain" description="FCP1 homology" evidence="3">
    <location>
        <begin position="123"/>
        <end position="286"/>
    </location>
</feature>
<dbReference type="InterPro" id="IPR036412">
    <property type="entry name" value="HAD-like_sf"/>
</dbReference>
<keyword evidence="1" id="KW-0813">Transport</keyword>
<feature type="compositionally biased region" description="Polar residues" evidence="2">
    <location>
        <begin position="15"/>
        <end position="33"/>
    </location>
</feature>
<keyword evidence="1" id="KW-0496">Mitochondrion</keyword>
<name>A0ABR1UK77_9PEZI</name>
<comment type="subcellular location">
    <subcellularLocation>
        <location evidence="1">Mitochondrion inner membrane</location>
        <topology evidence="1">Single-pass membrane protein</topology>
    </subcellularLocation>
</comment>
<dbReference type="Pfam" id="PF03031">
    <property type="entry name" value="NIF"/>
    <property type="match status" value="1"/>
</dbReference>
<dbReference type="RefSeq" id="XP_066713739.1">
    <property type="nucleotide sequence ID" value="XM_066860150.1"/>
</dbReference>
<accession>A0ABR1UK77</accession>
<keyword evidence="5" id="KW-1185">Reference proteome</keyword>
<reference evidence="4 5" key="1">
    <citation type="submission" date="2023-01" db="EMBL/GenBank/DDBJ databases">
        <title>Analysis of 21 Apiospora genomes using comparative genomics revels a genus with tremendous synthesis potential of carbohydrate active enzymes and secondary metabolites.</title>
        <authorList>
            <person name="Sorensen T."/>
        </authorList>
    </citation>
    <scope>NUCLEOTIDE SEQUENCE [LARGE SCALE GENOMIC DNA]</scope>
    <source>
        <strain evidence="4 5">CBS 135458</strain>
    </source>
</reference>
<feature type="region of interest" description="Disordered" evidence="2">
    <location>
        <begin position="1"/>
        <end position="78"/>
    </location>
</feature>
<organism evidence="4 5">
    <name type="scientific">Apiospora phragmitis</name>
    <dbReference type="NCBI Taxonomy" id="2905665"/>
    <lineage>
        <taxon>Eukaryota</taxon>
        <taxon>Fungi</taxon>
        <taxon>Dikarya</taxon>
        <taxon>Ascomycota</taxon>
        <taxon>Pezizomycotina</taxon>
        <taxon>Sordariomycetes</taxon>
        <taxon>Xylariomycetidae</taxon>
        <taxon>Amphisphaeriales</taxon>
        <taxon>Apiosporaceae</taxon>
        <taxon>Apiospora</taxon>
    </lineage>
</organism>
<keyword evidence="1" id="KW-0811">Translocation</keyword>
<gene>
    <name evidence="4" type="ORF">PG994_008741</name>
</gene>
<evidence type="ECO:0000256" key="1">
    <source>
        <dbReference type="RuleBase" id="RU365079"/>
    </source>
</evidence>
<dbReference type="SUPFAM" id="SSF56784">
    <property type="entry name" value="HAD-like"/>
    <property type="match status" value="1"/>
</dbReference>
<sequence length="315" mass="35376">MASLDQPATEAEVMPTSNSDNNAMQNQIANDNASVPHDTNKTRLVRGYVPPAKSNQQTKESQDQAEEQNGQGSPEGFKKFMTYTVPSVKDDRPYAVPSKASGGVPDPSAKYMALSAIPPTQLPEPRRILVVMDLNGTLLYRPSRKSPFRFVERPHARAFLDYCLNTFCVAIWSSAKPHNVHKMLDQLLTPEERFRLVAVWGRDTLGLSPADYNARVQCYKRLPVLWESLACRLGQCWDQSNTVLVDDSSEKARTEPFNLIQLPEFEGDLKEPGFVLPQVHDFLNECAKQRDISSYMRAKPFAFRPDFVLGAPVES</sequence>
<dbReference type="Proteomes" id="UP001480595">
    <property type="component" value="Unassembled WGS sequence"/>
</dbReference>
<comment type="caution">
    <text evidence="4">The sequence shown here is derived from an EMBL/GenBank/DDBJ whole genome shotgun (WGS) entry which is preliminary data.</text>
</comment>
<dbReference type="InterPro" id="IPR050365">
    <property type="entry name" value="TIM50"/>
</dbReference>
<dbReference type="EMBL" id="JAQQWL010000009">
    <property type="protein sequence ID" value="KAK8058293.1"/>
    <property type="molecule type" value="Genomic_DNA"/>
</dbReference>
<evidence type="ECO:0000256" key="2">
    <source>
        <dbReference type="SAM" id="MobiDB-lite"/>
    </source>
</evidence>
<dbReference type="PANTHER" id="PTHR12210">
    <property type="entry name" value="DULLARD PROTEIN PHOSPHATASE"/>
    <property type="match status" value="1"/>
</dbReference>
<proteinExistence type="inferred from homology"/>
<comment type="subunit">
    <text evidence="1">Component of the TIM23 complex.</text>
</comment>
<protein>
    <recommendedName>
        <fullName evidence="1">Mitochondrial import inner membrane translocase subunit TIM50</fullName>
    </recommendedName>
</protein>
<dbReference type="InterPro" id="IPR004274">
    <property type="entry name" value="FCP1_dom"/>
</dbReference>
<dbReference type="Gene3D" id="3.40.50.1000">
    <property type="entry name" value="HAD superfamily/HAD-like"/>
    <property type="match status" value="1"/>
</dbReference>
<keyword evidence="1" id="KW-0653">Protein transport</keyword>
<evidence type="ECO:0000259" key="3">
    <source>
        <dbReference type="PROSITE" id="PS50969"/>
    </source>
</evidence>
<comment type="function">
    <text evidence="1">Essential component of the TIM23 complex, a complex that mediates the translocation of transit peptide-containing proteins across the mitochondrial inner membrane.</text>
</comment>
<evidence type="ECO:0000313" key="5">
    <source>
        <dbReference type="Proteomes" id="UP001480595"/>
    </source>
</evidence>
<dbReference type="GeneID" id="92093213"/>
<keyword evidence="1" id="KW-0809">Transit peptide</keyword>
<dbReference type="InterPro" id="IPR023214">
    <property type="entry name" value="HAD_sf"/>
</dbReference>
<evidence type="ECO:0000313" key="4">
    <source>
        <dbReference type="EMBL" id="KAK8058293.1"/>
    </source>
</evidence>
<dbReference type="PROSITE" id="PS50969">
    <property type="entry name" value="FCP1"/>
    <property type="match status" value="1"/>
</dbReference>